<feature type="domain" description="SPOR" evidence="2">
    <location>
        <begin position="102"/>
        <end position="163"/>
    </location>
</feature>
<reference evidence="3 4" key="1">
    <citation type="submission" date="2021-05" db="EMBL/GenBank/DDBJ databases">
        <title>A Polyphasic approach of four new species of the genus Ohtaekwangia: Ohtaekwangia histidinii sp. nov., Ohtaekwangia cretensis sp. nov., Ohtaekwangia indiensis sp. nov., Ohtaekwangia reichenbachii sp. nov. from diverse environment.</title>
        <authorList>
            <person name="Octaviana S."/>
        </authorList>
    </citation>
    <scope>NUCLEOTIDE SEQUENCE [LARGE SCALE GENOMIC DNA]</scope>
    <source>
        <strain evidence="3 4">PWU37</strain>
    </source>
</reference>
<comment type="caution">
    <text evidence="3">The sequence shown here is derived from an EMBL/GenBank/DDBJ whole genome shotgun (WGS) entry which is preliminary data.</text>
</comment>
<accession>A0AAP2DC45</accession>
<evidence type="ECO:0000259" key="2">
    <source>
        <dbReference type="Pfam" id="PF05036"/>
    </source>
</evidence>
<dbReference type="Proteomes" id="UP001319180">
    <property type="component" value="Unassembled WGS sequence"/>
</dbReference>
<dbReference type="PROSITE" id="PS51257">
    <property type="entry name" value="PROKAR_LIPOPROTEIN"/>
    <property type="match status" value="1"/>
</dbReference>
<sequence length="178" mass="20191">MHLSKGMIYTSCILLLAGCKTTQKTTSSTSQDSKYTEDLSVWRPKAEPATATSVTTPTTTGTTPEDRKTQPYTEARFAINRQLDTVLDSIDQTNRSRRYIDGFTIQVYSGRREEALNAKKQLATSLPRLESEVQFTEPIFRVKVGKYYSRMEAQQDYTAVKRYFPAAILIPEKISLNE</sequence>
<dbReference type="AlphaFoldDB" id="A0AAP2DC45"/>
<feature type="compositionally biased region" description="Low complexity" evidence="1">
    <location>
        <begin position="24"/>
        <end position="33"/>
    </location>
</feature>
<evidence type="ECO:0000313" key="4">
    <source>
        <dbReference type="Proteomes" id="UP001319180"/>
    </source>
</evidence>
<dbReference type="Pfam" id="PF05036">
    <property type="entry name" value="SPOR"/>
    <property type="match status" value="1"/>
</dbReference>
<evidence type="ECO:0000313" key="3">
    <source>
        <dbReference type="EMBL" id="MBT1686622.1"/>
    </source>
</evidence>
<proteinExistence type="predicted"/>
<dbReference type="EMBL" id="JAHESC010000010">
    <property type="protein sequence ID" value="MBT1686622.1"/>
    <property type="molecule type" value="Genomic_DNA"/>
</dbReference>
<name>A0AAP2DC45_9BACT</name>
<feature type="compositionally biased region" description="Low complexity" evidence="1">
    <location>
        <begin position="47"/>
        <end position="63"/>
    </location>
</feature>
<dbReference type="InterPro" id="IPR007730">
    <property type="entry name" value="SPOR-like_dom"/>
</dbReference>
<feature type="region of interest" description="Disordered" evidence="1">
    <location>
        <begin position="24"/>
        <end position="69"/>
    </location>
</feature>
<evidence type="ECO:0000256" key="1">
    <source>
        <dbReference type="SAM" id="MobiDB-lite"/>
    </source>
</evidence>
<gene>
    <name evidence="3" type="ORF">KK078_08650</name>
</gene>
<protein>
    <submittedName>
        <fullName evidence="3">SPOR domain-containing protein</fullName>
    </submittedName>
</protein>
<keyword evidence="4" id="KW-1185">Reference proteome</keyword>
<dbReference type="GO" id="GO:0042834">
    <property type="term" value="F:peptidoglycan binding"/>
    <property type="evidence" value="ECO:0007669"/>
    <property type="project" value="InterPro"/>
</dbReference>
<organism evidence="3 4">
    <name type="scientific">Dawidia soli</name>
    <dbReference type="NCBI Taxonomy" id="2782352"/>
    <lineage>
        <taxon>Bacteria</taxon>
        <taxon>Pseudomonadati</taxon>
        <taxon>Bacteroidota</taxon>
        <taxon>Cytophagia</taxon>
        <taxon>Cytophagales</taxon>
        <taxon>Chryseotaleaceae</taxon>
        <taxon>Dawidia</taxon>
    </lineage>
</organism>